<organism evidence="2 3">
    <name type="scientific">Candidatus Gottesmanbacteria bacterium GW2011_GWA2_47_9</name>
    <dbReference type="NCBI Taxonomy" id="1618445"/>
    <lineage>
        <taxon>Bacteria</taxon>
        <taxon>Candidatus Gottesmaniibacteriota</taxon>
    </lineage>
</organism>
<dbReference type="EMBL" id="LCOY01000016">
    <property type="protein sequence ID" value="KKU87919.1"/>
    <property type="molecule type" value="Genomic_DNA"/>
</dbReference>
<keyword evidence="1" id="KW-1133">Transmembrane helix</keyword>
<dbReference type="AlphaFoldDB" id="A0A0G1U1I0"/>
<reference evidence="2 3" key="1">
    <citation type="journal article" date="2015" name="Nature">
        <title>rRNA introns, odd ribosomes, and small enigmatic genomes across a large radiation of phyla.</title>
        <authorList>
            <person name="Brown C.T."/>
            <person name="Hug L.A."/>
            <person name="Thomas B.C."/>
            <person name="Sharon I."/>
            <person name="Castelle C.J."/>
            <person name="Singh A."/>
            <person name="Wilkins M.J."/>
            <person name="Williams K.H."/>
            <person name="Banfield J.F."/>
        </authorList>
    </citation>
    <scope>NUCLEOTIDE SEQUENCE [LARGE SCALE GENOMIC DNA]</scope>
</reference>
<evidence type="ECO:0000313" key="3">
    <source>
        <dbReference type="Proteomes" id="UP000034739"/>
    </source>
</evidence>
<keyword evidence="1" id="KW-0472">Membrane</keyword>
<gene>
    <name evidence="2" type="ORF">UY16_C0016G0011</name>
</gene>
<evidence type="ECO:0000256" key="1">
    <source>
        <dbReference type="SAM" id="Phobius"/>
    </source>
</evidence>
<name>A0A0G1U1I0_9BACT</name>
<evidence type="ECO:0000313" key="2">
    <source>
        <dbReference type="EMBL" id="KKU87919.1"/>
    </source>
</evidence>
<sequence>MATLTETAYHARRAINWAILAVIAYVILRAFWSIFVVVWLTVFPPKAPPPNHAFGKLPAIKFAEPQATPSGQLTFTLETIQGRVPPASPSATVYFMPKSPANLLALTKTQDFAKRLSLNPTPIAETKNIYRFEDPDLLLRRLRYDIVSNNFILRYGFEQDPGVFSERNIPGSAGALAEAKNMLQVYELFVPELAGGRSTVTYLRISGNKFTPTTSQSQADAARVDFFRRPVGGIPVFTPYPDEGLVSFVFSGANNTKKRVLQFAYTFWPIDYETSATYGLKSSEQAWEELKSGKGYIARYPKTGNVITVRNARLGYYDSFEPQTYLQPMFVFEGDDGFLGYVPAVAPPWTE</sequence>
<accession>A0A0G1U1I0</accession>
<keyword evidence="1" id="KW-0812">Transmembrane</keyword>
<comment type="caution">
    <text evidence="2">The sequence shown here is derived from an EMBL/GenBank/DDBJ whole genome shotgun (WGS) entry which is preliminary data.</text>
</comment>
<proteinExistence type="predicted"/>
<feature type="transmembrane region" description="Helical" evidence="1">
    <location>
        <begin position="17"/>
        <end position="42"/>
    </location>
</feature>
<dbReference type="Proteomes" id="UP000034739">
    <property type="component" value="Unassembled WGS sequence"/>
</dbReference>
<protein>
    <submittedName>
        <fullName evidence="2">Uncharacterized protein</fullName>
    </submittedName>
</protein>